<protein>
    <recommendedName>
        <fullName evidence="4">SNF2 N-terminal domain-containing protein</fullName>
    </recommendedName>
</protein>
<dbReference type="InterPro" id="IPR000330">
    <property type="entry name" value="SNF2_N"/>
</dbReference>
<dbReference type="RefSeq" id="XP_066710445.1">
    <property type="nucleotide sequence ID" value="XM_066861335.1"/>
</dbReference>
<keyword evidence="3" id="KW-0067">ATP-binding</keyword>
<dbReference type="PANTHER" id="PTHR45626:SF22">
    <property type="entry name" value="DNA REPAIR PROTEIN RAD5"/>
    <property type="match status" value="1"/>
</dbReference>
<dbReference type="PANTHER" id="PTHR45626">
    <property type="entry name" value="TRANSCRIPTION TERMINATION FACTOR 2-RELATED"/>
    <property type="match status" value="1"/>
</dbReference>
<gene>
    <name evidence="5" type="ORF">PG994_009926</name>
</gene>
<evidence type="ECO:0000256" key="2">
    <source>
        <dbReference type="ARBA" id="ARBA00022801"/>
    </source>
</evidence>
<dbReference type="InterPro" id="IPR050628">
    <property type="entry name" value="SNF2_RAD54_helicase_TF"/>
</dbReference>
<proteinExistence type="predicted"/>
<dbReference type="SUPFAM" id="SSF52540">
    <property type="entry name" value="P-loop containing nucleoside triphosphate hydrolases"/>
    <property type="match status" value="1"/>
</dbReference>
<comment type="caution">
    <text evidence="5">The sequence shown here is derived from an EMBL/GenBank/DDBJ whole genome shotgun (WGS) entry which is preliminary data.</text>
</comment>
<keyword evidence="2" id="KW-0378">Hydrolase</keyword>
<reference evidence="5 6" key="1">
    <citation type="submission" date="2023-01" db="EMBL/GenBank/DDBJ databases">
        <title>Analysis of 21 Apiospora genomes using comparative genomics revels a genus with tremendous synthesis potential of carbohydrate active enzymes and secondary metabolites.</title>
        <authorList>
            <person name="Sorensen T."/>
        </authorList>
    </citation>
    <scope>NUCLEOTIDE SEQUENCE [LARGE SCALE GENOMIC DNA]</scope>
    <source>
        <strain evidence="5 6">CBS 135458</strain>
    </source>
</reference>
<dbReference type="CDD" id="cd18008">
    <property type="entry name" value="DEXDc_SHPRH-like"/>
    <property type="match status" value="1"/>
</dbReference>
<dbReference type="Gene3D" id="3.40.50.10810">
    <property type="entry name" value="Tandem AAA-ATPase domain"/>
    <property type="match status" value="1"/>
</dbReference>
<evidence type="ECO:0000259" key="4">
    <source>
        <dbReference type="Pfam" id="PF00176"/>
    </source>
</evidence>
<keyword evidence="1" id="KW-0547">Nucleotide-binding</keyword>
<feature type="domain" description="SNF2 N-terminal" evidence="4">
    <location>
        <begin position="29"/>
        <end position="201"/>
    </location>
</feature>
<dbReference type="GeneID" id="92094398"/>
<dbReference type="InterPro" id="IPR027417">
    <property type="entry name" value="P-loop_NTPase"/>
</dbReference>
<name>A0ABR1TNH6_9PEZI</name>
<dbReference type="Pfam" id="PF00176">
    <property type="entry name" value="SNF2-rel_dom"/>
    <property type="match status" value="1"/>
</dbReference>
<evidence type="ECO:0000313" key="6">
    <source>
        <dbReference type="Proteomes" id="UP001480595"/>
    </source>
</evidence>
<sequence length="214" mass="24289">MISLVATDVEGGDSCQSFSDGSMNGNVEVPATLIIVPPPQLGTWKHELDTRDATCSTPWQSPDWELGRTRGVHVVLTTYHTVSAEWNTDETKRDSALFSVKWRRIILDEGLFIRNVKSRMAKSVCILDAKARWAVTGTPIQNRLSDFAALLQFIRVYPYDDTRRFDVDIANLWKAGEETEAVDRLQRLSNYLLLRRPKYTIDLPARCDLNCLAE</sequence>
<dbReference type="EMBL" id="JAQQWL010000011">
    <property type="protein sequence ID" value="KAK8048196.1"/>
    <property type="molecule type" value="Genomic_DNA"/>
</dbReference>
<dbReference type="Proteomes" id="UP001480595">
    <property type="component" value="Unassembled WGS sequence"/>
</dbReference>
<keyword evidence="6" id="KW-1185">Reference proteome</keyword>
<accession>A0ABR1TNH6</accession>
<evidence type="ECO:0000256" key="3">
    <source>
        <dbReference type="ARBA" id="ARBA00022840"/>
    </source>
</evidence>
<evidence type="ECO:0000256" key="1">
    <source>
        <dbReference type="ARBA" id="ARBA00022741"/>
    </source>
</evidence>
<evidence type="ECO:0000313" key="5">
    <source>
        <dbReference type="EMBL" id="KAK8048196.1"/>
    </source>
</evidence>
<dbReference type="InterPro" id="IPR038718">
    <property type="entry name" value="SNF2-like_sf"/>
</dbReference>
<organism evidence="5 6">
    <name type="scientific">Apiospora phragmitis</name>
    <dbReference type="NCBI Taxonomy" id="2905665"/>
    <lineage>
        <taxon>Eukaryota</taxon>
        <taxon>Fungi</taxon>
        <taxon>Dikarya</taxon>
        <taxon>Ascomycota</taxon>
        <taxon>Pezizomycotina</taxon>
        <taxon>Sordariomycetes</taxon>
        <taxon>Xylariomycetidae</taxon>
        <taxon>Amphisphaeriales</taxon>
        <taxon>Apiosporaceae</taxon>
        <taxon>Apiospora</taxon>
    </lineage>
</organism>